<comment type="caution">
    <text evidence="2">The sequence shown here is derived from an EMBL/GenBank/DDBJ whole genome shotgun (WGS) entry which is preliminary data.</text>
</comment>
<evidence type="ECO:0000313" key="3">
    <source>
        <dbReference type="Proteomes" id="UP000807342"/>
    </source>
</evidence>
<protein>
    <submittedName>
        <fullName evidence="2">Uncharacterized protein</fullName>
    </submittedName>
</protein>
<organism evidence="2 3">
    <name type="scientific">Macrolepiota fuliginosa MF-IS2</name>
    <dbReference type="NCBI Taxonomy" id="1400762"/>
    <lineage>
        <taxon>Eukaryota</taxon>
        <taxon>Fungi</taxon>
        <taxon>Dikarya</taxon>
        <taxon>Basidiomycota</taxon>
        <taxon>Agaricomycotina</taxon>
        <taxon>Agaricomycetes</taxon>
        <taxon>Agaricomycetidae</taxon>
        <taxon>Agaricales</taxon>
        <taxon>Agaricineae</taxon>
        <taxon>Agaricaceae</taxon>
        <taxon>Macrolepiota</taxon>
    </lineage>
</organism>
<keyword evidence="3" id="KW-1185">Reference proteome</keyword>
<dbReference type="GO" id="GO:0003677">
    <property type="term" value="F:DNA binding"/>
    <property type="evidence" value="ECO:0007669"/>
    <property type="project" value="InterPro"/>
</dbReference>
<keyword evidence="1" id="KW-0233">DNA recombination</keyword>
<dbReference type="InterPro" id="IPR013762">
    <property type="entry name" value="Integrase-like_cat_sf"/>
</dbReference>
<dbReference type="GO" id="GO:0015074">
    <property type="term" value="P:DNA integration"/>
    <property type="evidence" value="ECO:0007669"/>
    <property type="project" value="InterPro"/>
</dbReference>
<name>A0A9P6BYT8_9AGAR</name>
<dbReference type="Gene3D" id="1.10.443.10">
    <property type="entry name" value="Intergrase catalytic core"/>
    <property type="match status" value="1"/>
</dbReference>
<dbReference type="OrthoDB" id="3163890at2759"/>
<dbReference type="GO" id="GO:0006310">
    <property type="term" value="P:DNA recombination"/>
    <property type="evidence" value="ECO:0007669"/>
    <property type="project" value="UniProtKB-KW"/>
</dbReference>
<proteinExistence type="predicted"/>
<dbReference type="InterPro" id="IPR011010">
    <property type="entry name" value="DNA_brk_join_enz"/>
</dbReference>
<gene>
    <name evidence="2" type="ORF">P691DRAFT_797990</name>
</gene>
<dbReference type="EMBL" id="MU151569">
    <property type="protein sequence ID" value="KAF9442778.1"/>
    <property type="molecule type" value="Genomic_DNA"/>
</dbReference>
<dbReference type="Proteomes" id="UP000807342">
    <property type="component" value="Unassembled WGS sequence"/>
</dbReference>
<reference evidence="2" key="1">
    <citation type="submission" date="2020-11" db="EMBL/GenBank/DDBJ databases">
        <authorList>
            <consortium name="DOE Joint Genome Institute"/>
            <person name="Ahrendt S."/>
            <person name="Riley R."/>
            <person name="Andreopoulos W."/>
            <person name="Labutti K."/>
            <person name="Pangilinan J."/>
            <person name="Ruiz-Duenas F.J."/>
            <person name="Barrasa J.M."/>
            <person name="Sanchez-Garcia M."/>
            <person name="Camarero S."/>
            <person name="Miyauchi S."/>
            <person name="Serrano A."/>
            <person name="Linde D."/>
            <person name="Babiker R."/>
            <person name="Drula E."/>
            <person name="Ayuso-Fernandez I."/>
            <person name="Pacheco R."/>
            <person name="Padilla G."/>
            <person name="Ferreira P."/>
            <person name="Barriuso J."/>
            <person name="Kellner H."/>
            <person name="Castanera R."/>
            <person name="Alfaro M."/>
            <person name="Ramirez L."/>
            <person name="Pisabarro A.G."/>
            <person name="Kuo A."/>
            <person name="Tritt A."/>
            <person name="Lipzen A."/>
            <person name="He G."/>
            <person name="Yan M."/>
            <person name="Ng V."/>
            <person name="Cullen D."/>
            <person name="Martin F."/>
            <person name="Rosso M.-N."/>
            <person name="Henrissat B."/>
            <person name="Hibbett D."/>
            <person name="Martinez A.T."/>
            <person name="Grigoriev I.V."/>
        </authorList>
    </citation>
    <scope>NUCLEOTIDE SEQUENCE</scope>
    <source>
        <strain evidence="2">MF-IS2</strain>
    </source>
</reference>
<evidence type="ECO:0000313" key="2">
    <source>
        <dbReference type="EMBL" id="KAF9442778.1"/>
    </source>
</evidence>
<accession>A0A9P6BYT8</accession>
<dbReference type="AlphaFoldDB" id="A0A9P6BYT8"/>
<dbReference type="SUPFAM" id="SSF56349">
    <property type="entry name" value="DNA breaking-rejoining enzymes"/>
    <property type="match status" value="1"/>
</dbReference>
<sequence>MAHLCPVWAYADYIHATQITDGYLFQRMMAAEWFLERFHLNLLDIKIDYFPYGTHSFHHGSCQWMSIDLCWHLHQICEWGGWSTEFTNLTIMKYLISWNDNPLYPDQRDFFKFD</sequence>
<evidence type="ECO:0000256" key="1">
    <source>
        <dbReference type="ARBA" id="ARBA00023172"/>
    </source>
</evidence>